<dbReference type="InterPro" id="IPR020536">
    <property type="entry name" value="ThiI_AANH"/>
</dbReference>
<accession>A0A953J2D9</accession>
<dbReference type="Gene3D" id="3.40.50.620">
    <property type="entry name" value="HUPs"/>
    <property type="match status" value="1"/>
</dbReference>
<dbReference type="Proteomes" id="UP000705867">
    <property type="component" value="Unassembled WGS sequence"/>
</dbReference>
<dbReference type="EC" id="6.3.4.20" evidence="5"/>
<dbReference type="Pfam" id="PF18297">
    <property type="entry name" value="NFACT-R_2"/>
    <property type="match status" value="1"/>
</dbReference>
<keyword evidence="1" id="KW-0547">Nucleotide-binding</keyword>
<comment type="caution">
    <text evidence="5">The sequence shown here is derived from an EMBL/GenBank/DDBJ whole genome shotgun (WGS) entry which is preliminary data.</text>
</comment>
<sequence>MAKAIALYSGGLDSTLAILVAMRQGIEVTAVTFLTHFGCDISDRSSCSKNPFAAAEQFGFEVKLCHLADKFTEIVINPKFGHGKNMNPCIDCRILMLREAKELMKMRGADFVITGEVLGQRPMSQRRDTFPRIDREAGLAGYILRPLSAKLLKPTIPEQQGLVDRERLCAFNGRSRKPQMALAKELGLREYPAPAGGCLLTDPLYSYRLKELLKHTPAPSLTDINLLRVGRHFRVSIAQKAIVGRDEADNNALHSLAVDGEYRFWVEGYGSPLTILSGTATEEEVRLAASLCARYSDAKKLPAVEVTVAQNGTRSILKVAPAPKETIDTLMIRPAGT</sequence>
<reference evidence="5" key="1">
    <citation type="journal article" date="2021" name="bioRxiv">
        <title>Unraveling nitrogen, sulfur and carbon metabolic pathways and microbial community transcriptional responses to substrate deprivation and toxicity stresses in a bioreactor mimicking anoxic brackish coastal sediment conditions.</title>
        <authorList>
            <person name="Martins P.D."/>
            <person name="Echeveste M.J."/>
            <person name="Arshad A."/>
            <person name="Kurth J."/>
            <person name="Ouboter H."/>
            <person name="Jetten M.S.M."/>
            <person name="Welte C.U."/>
        </authorList>
    </citation>
    <scope>NUCLEOTIDE SEQUENCE</scope>
    <source>
        <strain evidence="5">MAG_39</strain>
    </source>
</reference>
<dbReference type="AlphaFoldDB" id="A0A953J2D9"/>
<proteinExistence type="predicted"/>
<evidence type="ECO:0000313" key="5">
    <source>
        <dbReference type="EMBL" id="MBZ0154993.1"/>
    </source>
</evidence>
<dbReference type="SUPFAM" id="SSF52402">
    <property type="entry name" value="Adenine nucleotide alpha hydrolases-like"/>
    <property type="match status" value="1"/>
</dbReference>
<organism evidence="5 6">
    <name type="scientific">Candidatus Nitrobium versatile</name>
    <dbReference type="NCBI Taxonomy" id="2884831"/>
    <lineage>
        <taxon>Bacteria</taxon>
        <taxon>Pseudomonadati</taxon>
        <taxon>Nitrospirota</taxon>
        <taxon>Nitrospiria</taxon>
        <taxon>Nitrospirales</taxon>
        <taxon>Nitrospiraceae</taxon>
        <taxon>Candidatus Nitrobium</taxon>
    </lineage>
</organism>
<dbReference type="PANTHER" id="PTHR11933:SF6">
    <property type="entry name" value="THIL AANH DOMAIN-CONTAINING PROTEIN"/>
    <property type="match status" value="1"/>
</dbReference>
<dbReference type="EMBL" id="JAIOIV010000017">
    <property type="protein sequence ID" value="MBZ0154993.1"/>
    <property type="molecule type" value="Genomic_DNA"/>
</dbReference>
<dbReference type="GO" id="GO:0004810">
    <property type="term" value="F:CCA tRNA nucleotidyltransferase activity"/>
    <property type="evidence" value="ECO:0007669"/>
    <property type="project" value="InterPro"/>
</dbReference>
<evidence type="ECO:0000256" key="1">
    <source>
        <dbReference type="ARBA" id="ARBA00022741"/>
    </source>
</evidence>
<protein>
    <submittedName>
        <fullName evidence="5">7-cyano-7-deazaguanine synthase</fullName>
        <ecNumber evidence="5">6.3.4.20</ecNumber>
    </submittedName>
</protein>
<evidence type="ECO:0000259" key="3">
    <source>
        <dbReference type="Pfam" id="PF02568"/>
    </source>
</evidence>
<reference evidence="5" key="2">
    <citation type="submission" date="2021-08" db="EMBL/GenBank/DDBJ databases">
        <authorList>
            <person name="Dalcin Martins P."/>
        </authorList>
    </citation>
    <scope>NUCLEOTIDE SEQUENCE</scope>
    <source>
        <strain evidence="5">MAG_39</strain>
    </source>
</reference>
<dbReference type="Pfam" id="PF02568">
    <property type="entry name" value="ThiI"/>
    <property type="match status" value="1"/>
</dbReference>
<name>A0A953J2D9_9BACT</name>
<dbReference type="PANTHER" id="PTHR11933">
    <property type="entry name" value="TRNA 5-METHYLAMINOMETHYL-2-THIOURIDYLATE -METHYLTRANSFERASE"/>
    <property type="match status" value="1"/>
</dbReference>
<feature type="domain" description="Thil AANH" evidence="3">
    <location>
        <begin position="3"/>
        <end position="147"/>
    </location>
</feature>
<keyword evidence="2" id="KW-0067">ATP-binding</keyword>
<evidence type="ECO:0000259" key="4">
    <source>
        <dbReference type="Pfam" id="PF18297"/>
    </source>
</evidence>
<evidence type="ECO:0000256" key="2">
    <source>
        <dbReference type="ARBA" id="ARBA00022840"/>
    </source>
</evidence>
<dbReference type="GO" id="GO:0016874">
    <property type="term" value="F:ligase activity"/>
    <property type="evidence" value="ECO:0007669"/>
    <property type="project" value="UniProtKB-KW"/>
</dbReference>
<dbReference type="InterPro" id="IPR014729">
    <property type="entry name" value="Rossmann-like_a/b/a_fold"/>
</dbReference>
<feature type="domain" description="NFACT protein RNA binding" evidence="4">
    <location>
        <begin position="230"/>
        <end position="329"/>
    </location>
</feature>
<dbReference type="GO" id="GO:0005524">
    <property type="term" value="F:ATP binding"/>
    <property type="evidence" value="ECO:0007669"/>
    <property type="project" value="UniProtKB-KW"/>
</dbReference>
<evidence type="ECO:0000313" key="6">
    <source>
        <dbReference type="Proteomes" id="UP000705867"/>
    </source>
</evidence>
<gene>
    <name evidence="5" type="ORF">K8I29_02110</name>
</gene>
<keyword evidence="5" id="KW-0436">Ligase</keyword>
<dbReference type="InterPro" id="IPR059101">
    <property type="entry name" value="NFACT-R_2"/>
</dbReference>